<evidence type="ECO:0000256" key="2">
    <source>
        <dbReference type="SAM" id="Phobius"/>
    </source>
</evidence>
<keyword evidence="2" id="KW-0472">Membrane</keyword>
<evidence type="ECO:0000313" key="3">
    <source>
        <dbReference type="EMBL" id="MBB4138709.1"/>
    </source>
</evidence>
<feature type="region of interest" description="Disordered" evidence="1">
    <location>
        <begin position="1"/>
        <end position="29"/>
    </location>
</feature>
<keyword evidence="4" id="KW-1185">Reference proteome</keyword>
<dbReference type="Proteomes" id="UP000549113">
    <property type="component" value="Unassembled WGS sequence"/>
</dbReference>
<dbReference type="RefSeq" id="WP_183498457.1">
    <property type="nucleotide sequence ID" value="NZ_BAABCO010000003.1"/>
</dbReference>
<reference evidence="3 4" key="1">
    <citation type="submission" date="2020-08" db="EMBL/GenBank/DDBJ databases">
        <title>Sequencing the genomes of 1000 actinobacteria strains.</title>
        <authorList>
            <person name="Klenk H.-P."/>
        </authorList>
    </citation>
    <scope>NUCLEOTIDE SEQUENCE [LARGE SCALE GENOMIC DNA]</scope>
    <source>
        <strain evidence="3 4">DSM 19600</strain>
    </source>
</reference>
<evidence type="ECO:0008006" key="5">
    <source>
        <dbReference type="Google" id="ProtNLM"/>
    </source>
</evidence>
<accession>A0AA40VLK9</accession>
<keyword evidence="2" id="KW-1133">Transmembrane helix</keyword>
<dbReference type="Pfam" id="PF14030">
    <property type="entry name" value="DUF4245"/>
    <property type="match status" value="1"/>
</dbReference>
<gene>
    <name evidence="3" type="ORF">BKA10_000503</name>
</gene>
<comment type="caution">
    <text evidence="3">The sequence shown here is derived from an EMBL/GenBank/DDBJ whole genome shotgun (WGS) entry which is preliminary data.</text>
</comment>
<sequence length="208" mass="21639">MASSPRVVAELGRPETPDETAARKAASSHAYRSSQTMRNLLVALLVTLAVVLIVVLGVPRGAYDEQGEIDVAASAQAAAGSTGTELLIPEVPDSWRANSARMEGAMWRVVYAPSEEPEFIRVAQLIAADAPAASRLLGGATPTGTVTIDGIEWDEFTVTASDDNVSYAIATPAGSDTIVIYGSAPADTAATAAAGVADQIRELREENQ</sequence>
<feature type="transmembrane region" description="Helical" evidence="2">
    <location>
        <begin position="40"/>
        <end position="58"/>
    </location>
</feature>
<dbReference type="AlphaFoldDB" id="A0AA40VLK9"/>
<evidence type="ECO:0000256" key="1">
    <source>
        <dbReference type="SAM" id="MobiDB-lite"/>
    </source>
</evidence>
<dbReference type="EMBL" id="JACIFH010000001">
    <property type="protein sequence ID" value="MBB4138709.1"/>
    <property type="molecule type" value="Genomic_DNA"/>
</dbReference>
<proteinExistence type="predicted"/>
<organism evidence="3 4">
    <name type="scientific">Microbacterium invictum</name>
    <dbReference type="NCBI Taxonomy" id="515415"/>
    <lineage>
        <taxon>Bacteria</taxon>
        <taxon>Bacillati</taxon>
        <taxon>Actinomycetota</taxon>
        <taxon>Actinomycetes</taxon>
        <taxon>Micrococcales</taxon>
        <taxon>Microbacteriaceae</taxon>
        <taxon>Microbacterium</taxon>
    </lineage>
</organism>
<protein>
    <recommendedName>
        <fullName evidence="5">DUF4245 domain-containing protein</fullName>
    </recommendedName>
</protein>
<feature type="compositionally biased region" description="Basic and acidic residues" evidence="1">
    <location>
        <begin position="12"/>
        <end position="22"/>
    </location>
</feature>
<name>A0AA40VLK9_9MICO</name>
<evidence type="ECO:0000313" key="4">
    <source>
        <dbReference type="Proteomes" id="UP000549113"/>
    </source>
</evidence>
<dbReference type="InterPro" id="IPR025339">
    <property type="entry name" value="DUF4245"/>
</dbReference>
<keyword evidence="2" id="KW-0812">Transmembrane</keyword>